<accession>A0AAT9HDS6</accession>
<sequence length="72" mass="7100">MRADLGAGLVDDVALGLAEAVREEALGVAVGDEADVVRVGLLGDGESAPLGLRADLLLGGDGVTEGNIAWAS</sequence>
<dbReference type="AlphaFoldDB" id="A0AAT9HDS6"/>
<evidence type="ECO:0000313" key="1">
    <source>
        <dbReference type="EMBL" id="BFO15546.1"/>
    </source>
</evidence>
<protein>
    <submittedName>
        <fullName evidence="1">Uncharacterized protein</fullName>
    </submittedName>
</protein>
<reference evidence="1" key="2">
    <citation type="submission" date="2024-07" db="EMBL/GenBank/DDBJ databases">
        <title>Streptomyces haneummycinica sp. nov., a new antibiotic-producing actinobacterium isolated from marine sediment.</title>
        <authorList>
            <person name="Uemura M."/>
            <person name="Hamada M."/>
            <person name="Hirano S."/>
            <person name="Kobayashi K."/>
            <person name="Ohshiro T."/>
            <person name="Kobayashi T."/>
            <person name="Terahara T."/>
        </authorList>
    </citation>
    <scope>NUCLEOTIDE SEQUENCE</scope>
    <source>
        <strain evidence="1">KM77-8</strain>
    </source>
</reference>
<proteinExistence type="predicted"/>
<organism evidence="1">
    <name type="scientific">Streptomyces haneummycinicus</name>
    <dbReference type="NCBI Taxonomy" id="3074435"/>
    <lineage>
        <taxon>Bacteria</taxon>
        <taxon>Bacillati</taxon>
        <taxon>Actinomycetota</taxon>
        <taxon>Actinomycetes</taxon>
        <taxon>Kitasatosporales</taxon>
        <taxon>Streptomycetaceae</taxon>
        <taxon>Streptomyces</taxon>
    </lineage>
</organism>
<reference evidence="1" key="1">
    <citation type="submission" date="2024-06" db="EMBL/GenBank/DDBJ databases">
        <authorList>
            <consortium name="consrtm"/>
            <person name="Uemura M."/>
            <person name="Terahara T."/>
        </authorList>
    </citation>
    <scope>NUCLEOTIDE SEQUENCE</scope>
    <source>
        <strain evidence="1">KM77-8</strain>
    </source>
</reference>
<name>A0AAT9HDS6_9ACTN</name>
<gene>
    <name evidence="1" type="ORF">SHKM778_19340</name>
</gene>
<dbReference type="EMBL" id="AP035768">
    <property type="protein sequence ID" value="BFO15546.1"/>
    <property type="molecule type" value="Genomic_DNA"/>
</dbReference>